<keyword evidence="2" id="KW-1185">Reference proteome</keyword>
<dbReference type="RefSeq" id="WP_091496764.1">
    <property type="nucleotide sequence ID" value="NZ_FODJ01000005.1"/>
</dbReference>
<sequence>MESIITNLFKLIKKSVNLIAFEESVRTPVRSSVYLDESCHCETKQAEGWTVERSDDRAMQYLRLASFSVLTPLCMMRKVNQGIRLMNGLALRNISEEAPMWN</sequence>
<dbReference type="AlphaFoldDB" id="A0A1H8MVG1"/>
<dbReference type="EMBL" id="FODJ01000005">
    <property type="protein sequence ID" value="SEO21203.1"/>
    <property type="molecule type" value="Genomic_DNA"/>
</dbReference>
<organism evidence="1 2">
    <name type="scientific">Amphibacillus marinus</name>
    <dbReference type="NCBI Taxonomy" id="872970"/>
    <lineage>
        <taxon>Bacteria</taxon>
        <taxon>Bacillati</taxon>
        <taxon>Bacillota</taxon>
        <taxon>Bacilli</taxon>
        <taxon>Bacillales</taxon>
        <taxon>Bacillaceae</taxon>
        <taxon>Amphibacillus</taxon>
    </lineage>
</organism>
<proteinExistence type="predicted"/>
<gene>
    <name evidence="1" type="ORF">SAMN04488134_10512</name>
</gene>
<protein>
    <submittedName>
        <fullName evidence="1">Uncharacterized protein</fullName>
    </submittedName>
</protein>
<accession>A0A1H8MVG1</accession>
<name>A0A1H8MVG1_9BACI</name>
<evidence type="ECO:0000313" key="2">
    <source>
        <dbReference type="Proteomes" id="UP000199300"/>
    </source>
</evidence>
<dbReference type="Proteomes" id="UP000199300">
    <property type="component" value="Unassembled WGS sequence"/>
</dbReference>
<evidence type="ECO:0000313" key="1">
    <source>
        <dbReference type="EMBL" id="SEO21203.1"/>
    </source>
</evidence>
<dbReference type="STRING" id="872970.SAMN04488134_10512"/>
<reference evidence="1 2" key="1">
    <citation type="submission" date="2016-10" db="EMBL/GenBank/DDBJ databases">
        <authorList>
            <person name="de Groot N.N."/>
        </authorList>
    </citation>
    <scope>NUCLEOTIDE SEQUENCE [LARGE SCALE GENOMIC DNA]</scope>
    <source>
        <strain evidence="1 2">CGMCC 1.10434</strain>
    </source>
</reference>